<sequence>MQLRLDFGLRVTILLKSRRFQAPDSGPGNDFKLKKGKSTNGSVSKSWSFSDPDIKRRRAQGARKWYKENMFYISGHGHAWTDSLGCLEFFRPVDTPSMVTCIAVEAILILEKLQPKGCLRFSDIQGFEKHNDEQALKLMNSCAVDVLEEFKDIVFAYGVSDEHRHYGVKPILVFDGGYLPMKNEQEIERARSRKENLARAIEHESCGDTSAAYEYYQKAVDIPPTIAYV</sequence>
<dbReference type="Proteomes" id="UP001055811">
    <property type="component" value="Linkage Group LG04"/>
</dbReference>
<organism evidence="1 2">
    <name type="scientific">Cichorium intybus</name>
    <name type="common">Chicory</name>
    <dbReference type="NCBI Taxonomy" id="13427"/>
    <lineage>
        <taxon>Eukaryota</taxon>
        <taxon>Viridiplantae</taxon>
        <taxon>Streptophyta</taxon>
        <taxon>Embryophyta</taxon>
        <taxon>Tracheophyta</taxon>
        <taxon>Spermatophyta</taxon>
        <taxon>Magnoliopsida</taxon>
        <taxon>eudicotyledons</taxon>
        <taxon>Gunneridae</taxon>
        <taxon>Pentapetalae</taxon>
        <taxon>asterids</taxon>
        <taxon>campanulids</taxon>
        <taxon>Asterales</taxon>
        <taxon>Asteraceae</taxon>
        <taxon>Cichorioideae</taxon>
        <taxon>Cichorieae</taxon>
        <taxon>Cichoriinae</taxon>
        <taxon>Cichorium</taxon>
    </lineage>
</organism>
<comment type="caution">
    <text evidence="1">The sequence shown here is derived from an EMBL/GenBank/DDBJ whole genome shotgun (WGS) entry which is preliminary data.</text>
</comment>
<reference evidence="2" key="1">
    <citation type="journal article" date="2022" name="Mol. Ecol. Resour.">
        <title>The genomes of chicory, endive, great burdock and yacon provide insights into Asteraceae palaeo-polyploidization history and plant inulin production.</title>
        <authorList>
            <person name="Fan W."/>
            <person name="Wang S."/>
            <person name="Wang H."/>
            <person name="Wang A."/>
            <person name="Jiang F."/>
            <person name="Liu H."/>
            <person name="Zhao H."/>
            <person name="Xu D."/>
            <person name="Zhang Y."/>
        </authorList>
    </citation>
    <scope>NUCLEOTIDE SEQUENCE [LARGE SCALE GENOMIC DNA]</scope>
    <source>
        <strain evidence="2">cv. Punajuju</strain>
    </source>
</reference>
<protein>
    <submittedName>
        <fullName evidence="1">Uncharacterized protein</fullName>
    </submittedName>
</protein>
<evidence type="ECO:0000313" key="1">
    <source>
        <dbReference type="EMBL" id="KAI3753393.1"/>
    </source>
</evidence>
<dbReference type="EMBL" id="CM042012">
    <property type="protein sequence ID" value="KAI3753393.1"/>
    <property type="molecule type" value="Genomic_DNA"/>
</dbReference>
<keyword evidence="2" id="KW-1185">Reference proteome</keyword>
<proteinExistence type="predicted"/>
<reference evidence="1 2" key="2">
    <citation type="journal article" date="2022" name="Mol. Ecol. Resour.">
        <title>The genomes of chicory, endive, great burdock and yacon provide insights into Asteraceae paleo-polyploidization history and plant inulin production.</title>
        <authorList>
            <person name="Fan W."/>
            <person name="Wang S."/>
            <person name="Wang H."/>
            <person name="Wang A."/>
            <person name="Jiang F."/>
            <person name="Liu H."/>
            <person name="Zhao H."/>
            <person name="Xu D."/>
            <person name="Zhang Y."/>
        </authorList>
    </citation>
    <scope>NUCLEOTIDE SEQUENCE [LARGE SCALE GENOMIC DNA]</scope>
    <source>
        <strain evidence="2">cv. Punajuju</strain>
        <tissue evidence="1">Leaves</tissue>
    </source>
</reference>
<name>A0ACB9E497_CICIN</name>
<accession>A0ACB9E497</accession>
<gene>
    <name evidence="1" type="ORF">L2E82_25445</name>
</gene>
<evidence type="ECO:0000313" key="2">
    <source>
        <dbReference type="Proteomes" id="UP001055811"/>
    </source>
</evidence>